<dbReference type="PANTHER" id="PTHR33630">
    <property type="entry name" value="CUTINASE RV1984C-RELATED-RELATED"/>
    <property type="match status" value="1"/>
</dbReference>
<dbReference type="AlphaFoldDB" id="A0A173G933"/>
<dbReference type="PANTHER" id="PTHR33630:SF9">
    <property type="entry name" value="CUTINASE 4"/>
    <property type="match status" value="1"/>
</dbReference>
<keyword evidence="1" id="KW-0378">Hydrolase</keyword>
<evidence type="ECO:0000256" key="1">
    <source>
        <dbReference type="ARBA" id="ARBA00022801"/>
    </source>
</evidence>
<keyword evidence="4" id="KW-0472">Membrane</keyword>
<feature type="region of interest" description="Disordered" evidence="3">
    <location>
        <begin position="240"/>
        <end position="259"/>
    </location>
</feature>
<organism evidence="5">
    <name type="scientific">Hypocrella siamensis</name>
    <dbReference type="NCBI Taxonomy" id="696354"/>
    <lineage>
        <taxon>Eukaryota</taxon>
        <taxon>Fungi</taxon>
        <taxon>Dikarya</taxon>
        <taxon>Ascomycota</taxon>
        <taxon>Pezizomycotina</taxon>
        <taxon>Sordariomycetes</taxon>
        <taxon>Hypocreomycetidae</taxon>
        <taxon>Hypocreales</taxon>
        <taxon>Clavicipitaceae</taxon>
        <taxon>Hypocrella</taxon>
    </lineage>
</organism>
<keyword evidence="2" id="KW-1015">Disulfide bond</keyword>
<dbReference type="InterPro" id="IPR000675">
    <property type="entry name" value="Cutinase/axe"/>
</dbReference>
<dbReference type="SMART" id="SM01110">
    <property type="entry name" value="Cutinase"/>
    <property type="match status" value="1"/>
</dbReference>
<sequence length="322" mass="32606">MKFQTPAALALAARALFPSPNPGDDAEGCAGSGLYMISIRGTNEPPGIGAAGSTVGKLIKDKIGGDSKIVALDYAATFALPSYQDSVAGGRRSLSDLISSHVKACPDDKIAIMGYSQGAHVALDTLCGADEEGFATTNGMDSQHIDNHVVAVTLFGDPTHVANVTYDKGTSIRDGVLSRKNTAACMKYSSMIASWCDTGDIYCDVGQVPSVHMGYIGKYEDNIASFIMDKYSAASNGSSASSSASSATATSSSSGGTVTTTANAAVTTTTTTTTATDATVTLTGSATPTATPKPNAAGALAATGAGLFVAVLGTLIRILQML</sequence>
<dbReference type="SUPFAM" id="SSF53474">
    <property type="entry name" value="alpha/beta-Hydrolases"/>
    <property type="match status" value="1"/>
</dbReference>
<name>A0A173G933_9HYPO</name>
<feature type="non-terminal residue" evidence="5">
    <location>
        <position position="322"/>
    </location>
</feature>
<evidence type="ECO:0000256" key="2">
    <source>
        <dbReference type="ARBA" id="ARBA00023157"/>
    </source>
</evidence>
<dbReference type="Gene3D" id="3.40.50.1820">
    <property type="entry name" value="alpha/beta hydrolase"/>
    <property type="match status" value="1"/>
</dbReference>
<keyword evidence="4" id="KW-0812">Transmembrane</keyword>
<accession>A0A173G933</accession>
<evidence type="ECO:0000256" key="4">
    <source>
        <dbReference type="SAM" id="Phobius"/>
    </source>
</evidence>
<dbReference type="Pfam" id="PF01083">
    <property type="entry name" value="Cutinase"/>
    <property type="match status" value="1"/>
</dbReference>
<reference evidence="5" key="1">
    <citation type="journal article" date="2016" name="BMC Genomics">
        <title>Genome sequence and comparative analysis of clavicipitaceous insect-pathogenic fungus Aschersonia badia with Metarhizium spp.</title>
        <authorList>
            <person name="Agrawal Y."/>
            <person name="Narwani T."/>
            <person name="Subramanian S."/>
        </authorList>
    </citation>
    <scope>NUCLEOTIDE SEQUENCE</scope>
    <source>
        <strain evidence="5">MTCC 10142</strain>
    </source>
</reference>
<evidence type="ECO:0000256" key="3">
    <source>
        <dbReference type="SAM" id="MobiDB-lite"/>
    </source>
</evidence>
<protein>
    <recommendedName>
        <fullName evidence="6">Carbohydrate esterase family 5 protein</fullName>
    </recommendedName>
</protein>
<proteinExistence type="predicted"/>
<evidence type="ECO:0008006" key="6">
    <source>
        <dbReference type="Google" id="ProtNLM"/>
    </source>
</evidence>
<dbReference type="InterPro" id="IPR029058">
    <property type="entry name" value="AB_hydrolase_fold"/>
</dbReference>
<feature type="transmembrane region" description="Helical" evidence="4">
    <location>
        <begin position="296"/>
        <end position="319"/>
    </location>
</feature>
<dbReference type="EMBL" id="KU202462">
    <property type="protein sequence ID" value="ANH22699.1"/>
    <property type="molecule type" value="Genomic_DNA"/>
</dbReference>
<dbReference type="GO" id="GO:0052689">
    <property type="term" value="F:carboxylic ester hydrolase activity"/>
    <property type="evidence" value="ECO:0007669"/>
    <property type="project" value="UniProtKB-ARBA"/>
</dbReference>
<evidence type="ECO:0000313" key="5">
    <source>
        <dbReference type="EMBL" id="ANH22699.1"/>
    </source>
</evidence>
<keyword evidence="4" id="KW-1133">Transmembrane helix</keyword>